<dbReference type="GO" id="GO:0005829">
    <property type="term" value="C:cytosol"/>
    <property type="evidence" value="ECO:0007669"/>
    <property type="project" value="TreeGrafter"/>
</dbReference>
<dbReference type="OrthoDB" id="9798454at2"/>
<dbReference type="RefSeq" id="WP_060670566.1">
    <property type="nucleotide sequence ID" value="NZ_LIXZ01000001.1"/>
</dbReference>
<dbReference type="Pfam" id="PF02525">
    <property type="entry name" value="Flavodoxin_2"/>
    <property type="match status" value="1"/>
</dbReference>
<sequence>MKVLLIVAHPRLNSLTFSITKHIQKGLHDKEYKSSILDLYREEFNPLLDEKGEEEWDNPMKGKPSYIAEKERKKLKRYDALIFVFPIWWYGLPAIMKGYIDRVFTYPAFTQINPQKVLWVGLAGETKEEFISNGHDETLRHQLIKGISEKMGVIDKEVEIFFDTMDRDKKFDYEKTMNKAYLLGTLF</sequence>
<keyword evidence="2" id="KW-0560">Oxidoreductase</keyword>
<feature type="domain" description="Flavodoxin-like fold" evidence="3">
    <location>
        <begin position="1"/>
        <end position="175"/>
    </location>
</feature>
<accession>A0A0P6W526</accession>
<dbReference type="GO" id="GO:0003955">
    <property type="term" value="F:NAD(P)H dehydrogenase (quinone) activity"/>
    <property type="evidence" value="ECO:0007669"/>
    <property type="project" value="TreeGrafter"/>
</dbReference>
<dbReference type="PANTHER" id="PTHR10204:SF34">
    <property type="entry name" value="NAD(P)H DEHYDROGENASE [QUINONE] 1 ISOFORM 1"/>
    <property type="match status" value="1"/>
</dbReference>
<comment type="similarity">
    <text evidence="1">Belongs to the NAD(P)H dehydrogenase (quinone) family.</text>
</comment>
<organism evidence="4 5">
    <name type="scientific">Rossellomorea vietnamensis</name>
    <dbReference type="NCBI Taxonomy" id="218284"/>
    <lineage>
        <taxon>Bacteria</taxon>
        <taxon>Bacillati</taxon>
        <taxon>Bacillota</taxon>
        <taxon>Bacilli</taxon>
        <taxon>Bacillales</taxon>
        <taxon>Bacillaceae</taxon>
        <taxon>Rossellomorea</taxon>
    </lineage>
</organism>
<reference evidence="4 5" key="1">
    <citation type="submission" date="2015-08" db="EMBL/GenBank/DDBJ databases">
        <title>Draft Genome Sequence of Bacillus vietnamensis UCD-SED5.</title>
        <authorList>
            <person name="Lee R.D."/>
            <person name="Jospin G."/>
            <person name="Lang J.M."/>
            <person name="Coil D.A."/>
            <person name="Eisen J.A."/>
        </authorList>
    </citation>
    <scope>NUCLEOTIDE SEQUENCE [LARGE SCALE GENOMIC DNA]</scope>
    <source>
        <strain evidence="4 5">UCD-SED5</strain>
    </source>
</reference>
<proteinExistence type="inferred from homology"/>
<dbReference type="NCBIfam" id="NF007280">
    <property type="entry name" value="PRK09739.1"/>
    <property type="match status" value="1"/>
</dbReference>
<dbReference type="Proteomes" id="UP000050398">
    <property type="component" value="Unassembled WGS sequence"/>
</dbReference>
<dbReference type="SUPFAM" id="SSF52218">
    <property type="entry name" value="Flavoproteins"/>
    <property type="match status" value="1"/>
</dbReference>
<dbReference type="PANTHER" id="PTHR10204">
    <property type="entry name" value="NAD P H OXIDOREDUCTASE-RELATED"/>
    <property type="match status" value="1"/>
</dbReference>
<comment type="caution">
    <text evidence="4">The sequence shown here is derived from an EMBL/GenBank/DDBJ whole genome shotgun (WGS) entry which is preliminary data.</text>
</comment>
<dbReference type="InterPro" id="IPR029039">
    <property type="entry name" value="Flavoprotein-like_sf"/>
</dbReference>
<dbReference type="AlphaFoldDB" id="A0A0P6W526"/>
<dbReference type="Gene3D" id="3.40.50.360">
    <property type="match status" value="1"/>
</dbReference>
<evidence type="ECO:0000256" key="2">
    <source>
        <dbReference type="ARBA" id="ARBA00023002"/>
    </source>
</evidence>
<dbReference type="EMBL" id="LIXZ01000001">
    <property type="protein sequence ID" value="KPL61573.1"/>
    <property type="molecule type" value="Genomic_DNA"/>
</dbReference>
<dbReference type="InterPro" id="IPR051545">
    <property type="entry name" value="NAD(P)H_dehydrogenase_qn"/>
</dbReference>
<dbReference type="PATRIC" id="fig|218284.4.peg.595"/>
<evidence type="ECO:0000259" key="3">
    <source>
        <dbReference type="Pfam" id="PF02525"/>
    </source>
</evidence>
<protein>
    <recommendedName>
        <fullName evidence="3">Flavodoxin-like fold domain-containing protein</fullName>
    </recommendedName>
</protein>
<evidence type="ECO:0000313" key="5">
    <source>
        <dbReference type="Proteomes" id="UP000050398"/>
    </source>
</evidence>
<evidence type="ECO:0000256" key="1">
    <source>
        <dbReference type="ARBA" id="ARBA00006252"/>
    </source>
</evidence>
<evidence type="ECO:0000313" key="4">
    <source>
        <dbReference type="EMBL" id="KPL61573.1"/>
    </source>
</evidence>
<gene>
    <name evidence="4" type="ORF">AM506_02810</name>
</gene>
<dbReference type="InterPro" id="IPR003680">
    <property type="entry name" value="Flavodoxin_fold"/>
</dbReference>
<name>A0A0P6W526_9BACI</name>
<dbReference type="eggNOG" id="COG2249">
    <property type="taxonomic scope" value="Bacteria"/>
</dbReference>